<dbReference type="Proteomes" id="UP000626180">
    <property type="component" value="Unassembled WGS sequence"/>
</dbReference>
<dbReference type="InterPro" id="IPR036881">
    <property type="entry name" value="Glyco_hydro_3_C_sf"/>
</dbReference>
<dbReference type="InterPro" id="IPR026891">
    <property type="entry name" value="Fn3-like"/>
</dbReference>
<dbReference type="InterPro" id="IPR001764">
    <property type="entry name" value="Glyco_hydro_3_N"/>
</dbReference>
<dbReference type="Pfam" id="PF00933">
    <property type="entry name" value="Glyco_hydro_3"/>
    <property type="match status" value="1"/>
</dbReference>
<evidence type="ECO:0000313" key="5">
    <source>
        <dbReference type="EMBL" id="MBF8642876.1"/>
    </source>
</evidence>
<dbReference type="SMART" id="SM01217">
    <property type="entry name" value="Fn3_like"/>
    <property type="match status" value="1"/>
</dbReference>
<dbReference type="Gene3D" id="2.60.40.10">
    <property type="entry name" value="Immunoglobulins"/>
    <property type="match status" value="1"/>
</dbReference>
<dbReference type="GO" id="GO:0008422">
    <property type="term" value="F:beta-glucosidase activity"/>
    <property type="evidence" value="ECO:0007669"/>
    <property type="project" value="UniProtKB-EC"/>
</dbReference>
<dbReference type="InterPro" id="IPR013783">
    <property type="entry name" value="Ig-like_fold"/>
</dbReference>
<dbReference type="SUPFAM" id="SSF52279">
    <property type="entry name" value="Beta-D-glucan exohydrolase, C-terminal domain"/>
    <property type="match status" value="1"/>
</dbReference>
<dbReference type="SUPFAM" id="SSF51445">
    <property type="entry name" value="(Trans)glycosidases"/>
    <property type="match status" value="1"/>
</dbReference>
<dbReference type="Pfam" id="PF01915">
    <property type="entry name" value="Glyco_hydro_3_C"/>
    <property type="match status" value="1"/>
</dbReference>
<name>A0A2X2D2B0_PSELU</name>
<dbReference type="PRINTS" id="PR00133">
    <property type="entry name" value="GLHYDRLASE3"/>
</dbReference>
<dbReference type="PANTHER" id="PTHR42715">
    <property type="entry name" value="BETA-GLUCOSIDASE"/>
    <property type="match status" value="1"/>
</dbReference>
<dbReference type="InterPro" id="IPR017853">
    <property type="entry name" value="GH"/>
</dbReference>
<evidence type="ECO:0000256" key="3">
    <source>
        <dbReference type="SAM" id="MobiDB-lite"/>
    </source>
</evidence>
<dbReference type="EC" id="3.2.1.21" evidence="6"/>
<organism evidence="6 7">
    <name type="scientific">Pseudomonas luteola</name>
    <dbReference type="NCBI Taxonomy" id="47886"/>
    <lineage>
        <taxon>Bacteria</taxon>
        <taxon>Pseudomonadati</taxon>
        <taxon>Pseudomonadota</taxon>
        <taxon>Gammaproteobacteria</taxon>
        <taxon>Pseudomonadales</taxon>
        <taxon>Pseudomonadaceae</taxon>
        <taxon>Pseudomonas</taxon>
    </lineage>
</organism>
<dbReference type="AlphaFoldDB" id="A0A2X2D2B0"/>
<keyword evidence="8" id="KW-1185">Reference proteome</keyword>
<dbReference type="Proteomes" id="UP000250443">
    <property type="component" value="Unassembled WGS sequence"/>
</dbReference>
<accession>A0A2X2D2B0</accession>
<dbReference type="InterPro" id="IPR036962">
    <property type="entry name" value="Glyco_hydro_3_N_sf"/>
</dbReference>
<reference evidence="6 7" key="1">
    <citation type="submission" date="2018-06" db="EMBL/GenBank/DDBJ databases">
        <authorList>
            <consortium name="Pathogen Informatics"/>
            <person name="Doyle S."/>
        </authorList>
    </citation>
    <scope>NUCLEOTIDE SEQUENCE [LARGE SCALE GENOMIC DNA]</scope>
    <source>
        <strain evidence="6 7">NCTC11842</strain>
    </source>
</reference>
<keyword evidence="6" id="KW-0326">Glycosidase</keyword>
<dbReference type="Gene3D" id="3.40.50.1700">
    <property type="entry name" value="Glycoside hydrolase family 3 C-terminal domain"/>
    <property type="match status" value="1"/>
</dbReference>
<dbReference type="RefSeq" id="WP_010798638.1">
    <property type="nucleotide sequence ID" value="NZ_CP069263.1"/>
</dbReference>
<dbReference type="GO" id="GO:0005975">
    <property type="term" value="P:carbohydrate metabolic process"/>
    <property type="evidence" value="ECO:0007669"/>
    <property type="project" value="InterPro"/>
</dbReference>
<evidence type="ECO:0000256" key="2">
    <source>
        <dbReference type="ARBA" id="ARBA00022801"/>
    </source>
</evidence>
<reference evidence="5 8" key="2">
    <citation type="submission" date="2020-10" db="EMBL/GenBank/DDBJ databases">
        <title>Genome sequences of Pseudomonas isolates.</title>
        <authorList>
            <person name="Wessels L."/>
            <person name="Reich F."/>
            <person name="Hammerl J."/>
        </authorList>
    </citation>
    <scope>NUCLEOTIDE SEQUENCE [LARGE SCALE GENOMIC DNA]</scope>
    <source>
        <strain evidence="5 8">20-MO00624-0</strain>
    </source>
</reference>
<gene>
    <name evidence="6" type="primary">bglB_2</name>
    <name evidence="5" type="ORF">IRZ65_19595</name>
    <name evidence="6" type="ORF">NCTC11842_05198</name>
</gene>
<evidence type="ECO:0000313" key="6">
    <source>
        <dbReference type="EMBL" id="SPZ13454.1"/>
    </source>
</evidence>
<evidence type="ECO:0000313" key="8">
    <source>
        <dbReference type="Proteomes" id="UP000626180"/>
    </source>
</evidence>
<dbReference type="PANTHER" id="PTHR42715:SF10">
    <property type="entry name" value="BETA-GLUCOSIDASE"/>
    <property type="match status" value="1"/>
</dbReference>
<feature type="compositionally biased region" description="Polar residues" evidence="3">
    <location>
        <begin position="558"/>
        <end position="578"/>
    </location>
</feature>
<keyword evidence="2 6" id="KW-0378">Hydrolase</keyword>
<feature type="domain" description="Fibronectin type III-like" evidence="4">
    <location>
        <begin position="652"/>
        <end position="721"/>
    </location>
</feature>
<evidence type="ECO:0000259" key="4">
    <source>
        <dbReference type="SMART" id="SM01217"/>
    </source>
</evidence>
<evidence type="ECO:0000256" key="1">
    <source>
        <dbReference type="ARBA" id="ARBA00005336"/>
    </source>
</evidence>
<protein>
    <submittedName>
        <fullName evidence="5 6">Glycoside hydrolase</fullName>
        <ecNumber evidence="6">3.2.1.21</ecNumber>
    </submittedName>
</protein>
<dbReference type="EMBL" id="UAUF01000014">
    <property type="protein sequence ID" value="SPZ13454.1"/>
    <property type="molecule type" value="Genomic_DNA"/>
</dbReference>
<sequence length="739" mass="79836">MKITNLRSCFSLAIVGAALFNVEHGWAAHSTDHKDSADRRAEAAVKAMTIDEKISLLHTQVGFPFPIGNTPKPDGAVGSAGYAPGVPRLGIPALQESDASMGVANPSNIRPNDNATALPSSMMLAATFDPDLAYRGGKVIGTEAHAKGINVMLAGGVNLVREPRSGRNFENVGEDPLLAGIMGGYSIKGIQSKHVVSTIKHYALNAQETGRVAVSSDIKEGAARESDLLAFELAIEKGQPGSVMTSYNQYNGTYTSENAFLINQVLKGDWKYKGWVMSDWGATASTEKAALAGLDQESGENLDPVIYFGEPLKQAVQEGRVSQERLDDMAMRVVRSLFAVGAVDHPPKLTDINFKAHAKVAKATAEQGIVLLKNDRNQLPLSRTLRRIVVIGSHADAGVLSGGGSAQVTPIGSLVLPAGSDYVSQVYHPSSPLKAIQAEAPRAQVVYDSGEDIQQAARLAKGADAVIVFAQQWATEGVDVPDLSLPDNQDALIEVVAKANPRTTVVLETGGPVKMPWLNRVPAVLEAWYSGAKGGEAIAGVLFGSVNPSGRLPVTFPQDESQLPRSTMRDPSTTTSSPFVVPEEFFSENYNIEGADVGYKWYEREGKKPLFPFGYGLSYTQFKYSNLNAETRGSKLVLSMDVTNRGRVKGIDTPQFYIENPSRKNGFTSRLVGWDRVELKPGHTKRVKVTVDPRLVARFDERFNSWHIHAGSYNVSAGANAMDRPHKVRVRLDERYLAP</sequence>
<dbReference type="Pfam" id="PF14310">
    <property type="entry name" value="Fn3-like"/>
    <property type="match status" value="1"/>
</dbReference>
<dbReference type="InterPro" id="IPR050288">
    <property type="entry name" value="Cellulose_deg_GH3"/>
</dbReference>
<dbReference type="Gene3D" id="3.20.20.300">
    <property type="entry name" value="Glycoside hydrolase, family 3, N-terminal domain"/>
    <property type="match status" value="1"/>
</dbReference>
<comment type="similarity">
    <text evidence="1">Belongs to the glycosyl hydrolase 3 family.</text>
</comment>
<feature type="region of interest" description="Disordered" evidence="3">
    <location>
        <begin position="555"/>
        <end position="578"/>
    </location>
</feature>
<dbReference type="InterPro" id="IPR002772">
    <property type="entry name" value="Glyco_hydro_3_C"/>
</dbReference>
<proteinExistence type="inferred from homology"/>
<dbReference type="EMBL" id="JADMCD010000012">
    <property type="protein sequence ID" value="MBF8642876.1"/>
    <property type="molecule type" value="Genomic_DNA"/>
</dbReference>
<evidence type="ECO:0000313" key="7">
    <source>
        <dbReference type="Proteomes" id="UP000250443"/>
    </source>
</evidence>